<dbReference type="InterPro" id="IPR007848">
    <property type="entry name" value="Small_mtfrase_dom"/>
</dbReference>
<keyword evidence="9" id="KW-1185">Reference proteome</keyword>
<dbReference type="Gene3D" id="3.40.50.150">
    <property type="entry name" value="Vaccinia Virus protein VP39"/>
    <property type="match status" value="1"/>
</dbReference>
<feature type="binding site" evidence="5">
    <location>
        <position position="167"/>
    </location>
    <ligand>
        <name>S-adenosyl-L-methionine</name>
        <dbReference type="ChEBI" id="CHEBI:59789"/>
    </ligand>
</feature>
<dbReference type="FunFam" id="3.40.50.150:FF:000053">
    <property type="entry name" value="Release factor glutamine methyltransferase"/>
    <property type="match status" value="1"/>
</dbReference>
<dbReference type="InterPro" id="IPR040758">
    <property type="entry name" value="PrmC_N"/>
</dbReference>
<comment type="function">
    <text evidence="5">Methylates the class 1 translation termination release factors RF1/PrfA and RF2/PrfB on the glutamine residue of the universally conserved GGQ motif.</text>
</comment>
<sequence length="280" mass="31166">MTLAQWRHRLREQLTNSDTAALDADLLLCHVLAKPRHFLLSWPEYQLTAAQLSELTALVTRRKLGEPIAHLTKERGFWTLLLEVSADTLIPRPDTELMIEAALELLPNSPAKLVDLGTGTGAIALALKSERPHDCVMAVEFNANAVALAKRNSARLGLDIEVHHGSWFEPLAGMTFDMILSNPPYIDVTDPHLEQGDLRFEPASALVAPQAGLADLVHLIRQAPHYLTAQGWLLLEHGWQQGAQVRDYCTQHGYQSVQTRCDYGGNERITLAQWSGRLHV</sequence>
<keyword evidence="2 5" id="KW-0808">Transferase</keyword>
<evidence type="ECO:0000313" key="8">
    <source>
        <dbReference type="EMBL" id="ART79798.1"/>
    </source>
</evidence>
<dbReference type="NCBIfam" id="TIGR03534">
    <property type="entry name" value="RF_mod_PrmC"/>
    <property type="match status" value="1"/>
</dbReference>
<keyword evidence="1 5" id="KW-0489">Methyltransferase</keyword>
<dbReference type="EMBL" id="CP021376">
    <property type="protein sequence ID" value="ART79798.1"/>
    <property type="molecule type" value="Genomic_DNA"/>
</dbReference>
<dbReference type="GO" id="GO:0102559">
    <property type="term" value="F:peptide chain release factor N(5)-glutamine methyltransferase activity"/>
    <property type="evidence" value="ECO:0007669"/>
    <property type="project" value="UniProtKB-EC"/>
</dbReference>
<evidence type="ECO:0000259" key="7">
    <source>
        <dbReference type="Pfam" id="PF17827"/>
    </source>
</evidence>
<dbReference type="Pfam" id="PF17827">
    <property type="entry name" value="PrmC_N"/>
    <property type="match status" value="1"/>
</dbReference>
<dbReference type="InterPro" id="IPR050320">
    <property type="entry name" value="N5-glutamine_MTase"/>
</dbReference>
<feature type="binding site" evidence="5">
    <location>
        <position position="182"/>
    </location>
    <ligand>
        <name>S-adenosyl-L-methionine</name>
        <dbReference type="ChEBI" id="CHEBI:59789"/>
    </ligand>
</feature>
<evidence type="ECO:0000256" key="2">
    <source>
        <dbReference type="ARBA" id="ARBA00022679"/>
    </source>
</evidence>
<evidence type="ECO:0000256" key="3">
    <source>
        <dbReference type="ARBA" id="ARBA00022691"/>
    </source>
</evidence>
<feature type="domain" description="Release factor glutamine methyltransferase N-terminal" evidence="7">
    <location>
        <begin position="5"/>
        <end position="72"/>
    </location>
</feature>
<gene>
    <name evidence="5" type="primary">prmC</name>
    <name evidence="8" type="ORF">CBP12_06215</name>
</gene>
<dbReference type="PANTHER" id="PTHR18895:SF74">
    <property type="entry name" value="MTRF1L RELEASE FACTOR GLUTAMINE METHYLTRANSFERASE"/>
    <property type="match status" value="1"/>
</dbReference>
<dbReference type="PROSITE" id="PS00092">
    <property type="entry name" value="N6_MTASE"/>
    <property type="match status" value="1"/>
</dbReference>
<feature type="binding site" evidence="5">
    <location>
        <begin position="182"/>
        <end position="185"/>
    </location>
    <ligand>
        <name>substrate</name>
    </ligand>
</feature>
<dbReference type="Gene3D" id="1.10.8.10">
    <property type="entry name" value="DNA helicase RuvA subunit, C-terminal domain"/>
    <property type="match status" value="1"/>
</dbReference>
<dbReference type="CDD" id="cd02440">
    <property type="entry name" value="AdoMet_MTases"/>
    <property type="match status" value="1"/>
</dbReference>
<evidence type="ECO:0000256" key="5">
    <source>
        <dbReference type="HAMAP-Rule" id="MF_02126"/>
    </source>
</evidence>
<evidence type="ECO:0000256" key="1">
    <source>
        <dbReference type="ARBA" id="ARBA00022603"/>
    </source>
</evidence>
<evidence type="ECO:0000259" key="6">
    <source>
        <dbReference type="Pfam" id="PF05175"/>
    </source>
</evidence>
<dbReference type="EC" id="2.1.1.297" evidence="5"/>
<dbReference type="InterPro" id="IPR004556">
    <property type="entry name" value="HemK-like"/>
</dbReference>
<dbReference type="AlphaFoldDB" id="A0A1Y0CX19"/>
<dbReference type="GO" id="GO:0003676">
    <property type="term" value="F:nucleic acid binding"/>
    <property type="evidence" value="ECO:0007669"/>
    <property type="project" value="InterPro"/>
</dbReference>
<dbReference type="InterPro" id="IPR029063">
    <property type="entry name" value="SAM-dependent_MTases_sf"/>
</dbReference>
<feature type="binding site" evidence="5">
    <location>
        <begin position="117"/>
        <end position="121"/>
    </location>
    <ligand>
        <name>S-adenosyl-L-methionine</name>
        <dbReference type="ChEBI" id="CHEBI:59789"/>
    </ligand>
</feature>
<dbReference type="InterPro" id="IPR002052">
    <property type="entry name" value="DNA_methylase_N6_adenine_CS"/>
</dbReference>
<evidence type="ECO:0000256" key="4">
    <source>
        <dbReference type="ARBA" id="ARBA00048391"/>
    </source>
</evidence>
<keyword evidence="3 5" id="KW-0949">S-adenosyl-L-methionine</keyword>
<protein>
    <recommendedName>
        <fullName evidence="5">Release factor glutamine methyltransferase</fullName>
        <shortName evidence="5">RF MTase</shortName>
        <ecNumber evidence="5">2.1.1.297</ecNumber>
    </recommendedName>
    <alternativeName>
        <fullName evidence="5">N5-glutamine methyltransferase PrmC</fullName>
    </alternativeName>
    <alternativeName>
        <fullName evidence="5">Protein-(glutamine-N5) MTase PrmC</fullName>
    </alternativeName>
    <alternativeName>
        <fullName evidence="5">Protein-glutamine N-methyltransferase PrmC</fullName>
    </alternativeName>
</protein>
<name>A0A1Y0CX19_9GAMM</name>
<dbReference type="GO" id="GO:0032259">
    <property type="term" value="P:methylation"/>
    <property type="evidence" value="ECO:0007669"/>
    <property type="project" value="UniProtKB-KW"/>
</dbReference>
<dbReference type="SUPFAM" id="SSF53335">
    <property type="entry name" value="S-adenosyl-L-methionine-dependent methyltransferases"/>
    <property type="match status" value="1"/>
</dbReference>
<evidence type="ECO:0000313" key="9">
    <source>
        <dbReference type="Proteomes" id="UP000243793"/>
    </source>
</evidence>
<dbReference type="OrthoDB" id="9800643at2"/>
<dbReference type="Proteomes" id="UP000243793">
    <property type="component" value="Chromosome"/>
</dbReference>
<organism evidence="8 9">
    <name type="scientific">Oceanisphaera avium</name>
    <dbReference type="NCBI Taxonomy" id="1903694"/>
    <lineage>
        <taxon>Bacteria</taxon>
        <taxon>Pseudomonadati</taxon>
        <taxon>Pseudomonadota</taxon>
        <taxon>Gammaproteobacteria</taxon>
        <taxon>Aeromonadales</taxon>
        <taxon>Aeromonadaceae</taxon>
        <taxon>Oceanisphaera</taxon>
    </lineage>
</organism>
<dbReference type="InterPro" id="IPR019874">
    <property type="entry name" value="RF_methyltr_PrmC"/>
</dbReference>
<dbReference type="PANTHER" id="PTHR18895">
    <property type="entry name" value="HEMK METHYLTRANSFERASE"/>
    <property type="match status" value="1"/>
</dbReference>
<comment type="similarity">
    <text evidence="5">Belongs to the protein N5-glutamine methyltransferase family. PrmC subfamily.</text>
</comment>
<reference evidence="9" key="1">
    <citation type="submission" date="2017-05" db="EMBL/GenBank/DDBJ databases">
        <authorList>
            <person name="Sung H."/>
        </authorList>
    </citation>
    <scope>NUCLEOTIDE SEQUENCE [LARGE SCALE GENOMIC DNA]</scope>
    <source>
        <strain evidence="9">AMac2203</strain>
    </source>
</reference>
<feature type="domain" description="Methyltransferase small" evidence="6">
    <location>
        <begin position="103"/>
        <end position="186"/>
    </location>
</feature>
<dbReference type="RefSeq" id="WP_086963673.1">
    <property type="nucleotide sequence ID" value="NZ_CP021376.1"/>
</dbReference>
<comment type="catalytic activity">
    <reaction evidence="4 5">
        <text>L-glutaminyl-[peptide chain release factor] + S-adenosyl-L-methionine = N(5)-methyl-L-glutaminyl-[peptide chain release factor] + S-adenosyl-L-homocysteine + H(+)</text>
        <dbReference type="Rhea" id="RHEA:42896"/>
        <dbReference type="Rhea" id="RHEA-COMP:10271"/>
        <dbReference type="Rhea" id="RHEA-COMP:10272"/>
        <dbReference type="ChEBI" id="CHEBI:15378"/>
        <dbReference type="ChEBI" id="CHEBI:30011"/>
        <dbReference type="ChEBI" id="CHEBI:57856"/>
        <dbReference type="ChEBI" id="CHEBI:59789"/>
        <dbReference type="ChEBI" id="CHEBI:61891"/>
        <dbReference type="EC" id="2.1.1.297"/>
    </reaction>
</comment>
<dbReference type="Pfam" id="PF05175">
    <property type="entry name" value="MTS"/>
    <property type="match status" value="1"/>
</dbReference>
<proteinExistence type="inferred from homology"/>
<dbReference type="KEGG" id="ocm:CBP12_06215"/>
<accession>A0A1Y0CX19</accession>
<dbReference type="NCBIfam" id="TIGR00536">
    <property type="entry name" value="hemK_fam"/>
    <property type="match status" value="1"/>
</dbReference>
<dbReference type="HAMAP" id="MF_02126">
    <property type="entry name" value="RF_methyltr_PrmC"/>
    <property type="match status" value="1"/>
</dbReference>
<feature type="binding site" evidence="5">
    <location>
        <position position="140"/>
    </location>
    <ligand>
        <name>S-adenosyl-L-methionine</name>
        <dbReference type="ChEBI" id="CHEBI:59789"/>
    </ligand>
</feature>